<organism evidence="2 3">
    <name type="scientific">Methylobacterium mesophilicum SR1.6/6</name>
    <dbReference type="NCBI Taxonomy" id="908290"/>
    <lineage>
        <taxon>Bacteria</taxon>
        <taxon>Pseudomonadati</taxon>
        <taxon>Pseudomonadota</taxon>
        <taxon>Alphaproteobacteria</taxon>
        <taxon>Hyphomicrobiales</taxon>
        <taxon>Methylobacteriaceae</taxon>
        <taxon>Methylobacterium</taxon>
    </lineage>
</organism>
<dbReference type="AlphaFoldDB" id="A0A6B9FUN4"/>
<sequence>MLRVLTGMRYPNGTAAATGSVTSEPRRQADSSSEVHQAKSGPQPAVPSPGGDAAPGRPWHRTSSPRAERRYSHLSGRSALSSPLRGGVGGGGGAEGTSRLDPEPPPSLTPPRKGEGKARFLQSVGAKPRCLNPVGARGGEGAPCASGHPQPCGT</sequence>
<evidence type="ECO:0000313" key="2">
    <source>
        <dbReference type="EMBL" id="QGY04655.1"/>
    </source>
</evidence>
<dbReference type="KEGG" id="mmes:MMSR116_24140"/>
<feature type="region of interest" description="Disordered" evidence="1">
    <location>
        <begin position="1"/>
        <end position="154"/>
    </location>
</feature>
<reference evidence="2 3" key="1">
    <citation type="journal article" date="2012" name="Genet. Mol. Biol.">
        <title>Analysis of 16S rRNA and mxaF genes revealing insights into Methylobacterium niche-specific plant association.</title>
        <authorList>
            <person name="Dourado M.N."/>
            <person name="Andreote F.D."/>
            <person name="Dini-Andreote F."/>
            <person name="Conti R."/>
            <person name="Araujo J.M."/>
            <person name="Araujo W.L."/>
        </authorList>
    </citation>
    <scope>NUCLEOTIDE SEQUENCE [LARGE SCALE GENOMIC DNA]</scope>
    <source>
        <strain evidence="2 3">SR1.6/6</strain>
    </source>
</reference>
<dbReference type="Proteomes" id="UP000012488">
    <property type="component" value="Chromosome"/>
</dbReference>
<accession>A0A6B9FUN4</accession>
<dbReference type="EMBL" id="CP043538">
    <property type="protein sequence ID" value="QGY04655.1"/>
    <property type="molecule type" value="Genomic_DNA"/>
</dbReference>
<reference evidence="2 3" key="2">
    <citation type="journal article" date="2013" name="Genome Announc.">
        <title>Draft Genome Sequence of Methylobacterium mesophilicum Strain SR1.6/6, Isolated from Citrus sinensis.</title>
        <authorList>
            <person name="Marinho Almeida D."/>
            <person name="Dini-Andreote F."/>
            <person name="Camargo Neves A.A."/>
            <person name="Juca Ramos R.T."/>
            <person name="Andreote F.D."/>
            <person name="Carneiro A.R."/>
            <person name="Oliveira de Souza Lima A."/>
            <person name="Caracciolo Gomes de Sa P.H."/>
            <person name="Ribeiro Barbosa M.S."/>
            <person name="Araujo W.L."/>
            <person name="Silva A."/>
        </authorList>
    </citation>
    <scope>NUCLEOTIDE SEQUENCE [LARGE SCALE GENOMIC DNA]</scope>
    <source>
        <strain evidence="2 3">SR1.6/6</strain>
    </source>
</reference>
<proteinExistence type="predicted"/>
<gene>
    <name evidence="2" type="ORF">MMSR116_24140</name>
</gene>
<evidence type="ECO:0000313" key="3">
    <source>
        <dbReference type="Proteomes" id="UP000012488"/>
    </source>
</evidence>
<protein>
    <submittedName>
        <fullName evidence="2">Uncharacterized protein</fullName>
    </submittedName>
</protein>
<name>A0A6B9FUN4_9HYPH</name>
<feature type="compositionally biased region" description="Gly residues" evidence="1">
    <location>
        <begin position="86"/>
        <end position="95"/>
    </location>
</feature>
<evidence type="ECO:0000256" key="1">
    <source>
        <dbReference type="SAM" id="MobiDB-lite"/>
    </source>
</evidence>